<keyword evidence="3" id="KW-1185">Reference proteome</keyword>
<dbReference type="OrthoDB" id="4750285at2"/>
<gene>
    <name evidence="2" type="ORF">MSG_01337</name>
</gene>
<dbReference type="AlphaFoldDB" id="A0A1Z4EEU1"/>
<dbReference type="KEGG" id="mshg:MSG_01337"/>
<feature type="domain" description="STAS" evidence="1">
    <location>
        <begin position="27"/>
        <end position="110"/>
    </location>
</feature>
<sequence>MTALPDTRAPSGRGEPRSRYLIDCGAARLHVHTRSTATVLRLEGEVDVSNADLVGAAIGRFCRLNAPLVLDLSQLGFLGIAGFRMLLVLNDENRAAKRHCSVVGGSALRLLTRVFIDHGLPVIASVPEAIHIIEDRISARQRFRSGAVHQAEPQRESSYAAMKTIRVLSAFG</sequence>
<dbReference type="Gene3D" id="3.30.750.24">
    <property type="entry name" value="STAS domain"/>
    <property type="match status" value="1"/>
</dbReference>
<dbReference type="Proteomes" id="UP000217736">
    <property type="component" value="Chromosome"/>
</dbReference>
<dbReference type="Pfam" id="PF01740">
    <property type="entry name" value="STAS"/>
    <property type="match status" value="1"/>
</dbReference>
<organism evidence="2 3">
    <name type="scientific">Mycobacterium shigaense</name>
    <dbReference type="NCBI Taxonomy" id="722731"/>
    <lineage>
        <taxon>Bacteria</taxon>
        <taxon>Bacillati</taxon>
        <taxon>Actinomycetota</taxon>
        <taxon>Actinomycetes</taxon>
        <taxon>Mycobacteriales</taxon>
        <taxon>Mycobacteriaceae</taxon>
        <taxon>Mycobacterium</taxon>
        <taxon>Mycobacterium simiae complex</taxon>
    </lineage>
</organism>
<dbReference type="RefSeq" id="WP_096438118.1">
    <property type="nucleotide sequence ID" value="NZ_AP018164.1"/>
</dbReference>
<dbReference type="InterPro" id="IPR002645">
    <property type="entry name" value="STAS_dom"/>
</dbReference>
<dbReference type="EMBL" id="AP018164">
    <property type="protein sequence ID" value="BAX91495.1"/>
    <property type="molecule type" value="Genomic_DNA"/>
</dbReference>
<evidence type="ECO:0000259" key="1">
    <source>
        <dbReference type="PROSITE" id="PS50801"/>
    </source>
</evidence>
<dbReference type="SUPFAM" id="SSF52091">
    <property type="entry name" value="SpoIIaa-like"/>
    <property type="match status" value="1"/>
</dbReference>
<evidence type="ECO:0000313" key="2">
    <source>
        <dbReference type="EMBL" id="BAX91495.1"/>
    </source>
</evidence>
<accession>A0A1Z4EEU1</accession>
<reference evidence="3" key="1">
    <citation type="submission" date="2017-06" db="EMBL/GenBank/DDBJ databases">
        <title>Complete Genome Sequence of Mycobacterium shigaense.</title>
        <authorList>
            <person name="Fukano H."/>
            <person name="Yoshida M."/>
            <person name="Kazumi Y."/>
            <person name="Ogura Y."/>
            <person name="Mitarai S."/>
            <person name="Hayashi T."/>
            <person name="Hoshino Y."/>
        </authorList>
    </citation>
    <scope>NUCLEOTIDE SEQUENCE [LARGE SCALE GENOMIC DNA]</scope>
    <source>
        <strain evidence="3">UN-152</strain>
    </source>
</reference>
<dbReference type="PROSITE" id="PS50801">
    <property type="entry name" value="STAS"/>
    <property type="match status" value="1"/>
</dbReference>
<evidence type="ECO:0000313" key="3">
    <source>
        <dbReference type="Proteomes" id="UP000217736"/>
    </source>
</evidence>
<name>A0A1Z4EEU1_9MYCO</name>
<dbReference type="CDD" id="cd07043">
    <property type="entry name" value="STAS_anti-anti-sigma_factors"/>
    <property type="match status" value="1"/>
</dbReference>
<protein>
    <submittedName>
        <fullName evidence="2">Sulfate transporter</fullName>
    </submittedName>
</protein>
<dbReference type="InterPro" id="IPR036513">
    <property type="entry name" value="STAS_dom_sf"/>
</dbReference>
<proteinExistence type="predicted"/>